<evidence type="ECO:0000259" key="2">
    <source>
        <dbReference type="Pfam" id="PF12705"/>
    </source>
</evidence>
<dbReference type="Gene3D" id="3.90.320.10">
    <property type="match status" value="1"/>
</dbReference>
<feature type="region of interest" description="Disordered" evidence="1">
    <location>
        <begin position="1"/>
        <end position="21"/>
    </location>
</feature>
<accession>A0A934QJX4</accession>
<proteinExistence type="predicted"/>
<evidence type="ECO:0000313" key="3">
    <source>
        <dbReference type="EMBL" id="MBK1698299.1"/>
    </source>
</evidence>
<dbReference type="AlphaFoldDB" id="A0A934QJX4"/>
<dbReference type="InterPro" id="IPR011604">
    <property type="entry name" value="PDDEXK-like_dom_sf"/>
</dbReference>
<reference evidence="3" key="1">
    <citation type="submission" date="2017-08" db="EMBL/GenBank/DDBJ databases">
        <authorList>
            <person name="Imhoff J.F."/>
            <person name="Rahn T."/>
            <person name="Kuenzel S."/>
            <person name="Neulinger S.C."/>
        </authorList>
    </citation>
    <scope>NUCLEOTIDE SEQUENCE</scope>
    <source>
        <strain evidence="3">DSM 9154</strain>
    </source>
</reference>
<sequence>MAGTRRRSGCRDHPGSRLPRYGNALKSALATPQRQDHDIGMRRVGRQAVATVDMLDKVVKTRSGDQALRRTFIVDSALAAREARTRAARDRDHGCQVLSVDQAAARLAGGFLQPIPRAHLQDAIQQALADTDIGPLNPVRELPGMTRATTVTLQRAWDADLDLANGDARQRALAALDAAACARLRPSMRRPRDLADAARARLAHAPAVLGPVTVHRVPDLPPIWQPFLTALAEFVTVDWIPGSRPAPDWIPGTAIRLAEPEPATPARTAVSCANARHEAIEALRWARELIAAGHARPQDIAIAAASPADWDVHFQAMSRDANIPLHFAHGRPVVSCGEGQVCAALAEVLLNGLTQDRVRRLVPLLHSQCGRLQDLPSAWTRVLPRDAPLTSARLWRTYLARVTEWPDGYDFSVELIDLVERLELGPEHAGEVGEALLSGVSRTIWRQALAEGPADALDVTLQGLRLPDEVDPAGAIIWGPASTVAGAPRPYTRLIGVTSRAWPRRHGEDPLLPDHVVRQEDLDPVPVPERDERDFRALVTGASTSVVLSHSRRDAEGRQLGPSPLWPDDVPVTYLERARVAEHVMSEADRLLARPDEFRQTALARSTRACWRDWHVDEVTAHDGLIRANHPIVAEALARPQSTGAIQRMLRDPLGYVWRDILRWEEPAADEEPLVLDALSFGSLVHAVFQDATRALEAGPGIANANAEQIAGAARTAVERIAPDWTEKYPVPPALIWRRHLRQAEAAVPAAFAAEFGDGGPGALPDQRSLTEIPFGQTGWRDDEGSGDTPPWDVHASVQIPDTQVTINGRIDRLDLSGDADAAAVVDYKTGKLPKGRIEVRGGKEVQRCLYGFAVTALLGGTPVDARLVYPFADKALTLDDPAATLRTLADYIDLGRQQLLQGLALPGDGTEDKYNDLRFALPGDAKDRYFRDKRGLFRARLGELVDAWSLP</sequence>
<dbReference type="EMBL" id="NRRE01000027">
    <property type="protein sequence ID" value="MBK1698299.1"/>
    <property type="molecule type" value="Genomic_DNA"/>
</dbReference>
<keyword evidence="4" id="KW-1185">Reference proteome</keyword>
<dbReference type="Proteomes" id="UP000778970">
    <property type="component" value="Unassembled WGS sequence"/>
</dbReference>
<reference evidence="3" key="2">
    <citation type="journal article" date="2020" name="Microorganisms">
        <title>Osmotic Adaptation and Compatible Solute Biosynthesis of Phototrophic Bacteria as Revealed from Genome Analyses.</title>
        <authorList>
            <person name="Imhoff J.F."/>
            <person name="Rahn T."/>
            <person name="Kunzel S."/>
            <person name="Keller A."/>
            <person name="Neulinger S.C."/>
        </authorList>
    </citation>
    <scope>NUCLEOTIDE SEQUENCE</scope>
    <source>
        <strain evidence="3">DSM 9154</strain>
    </source>
</reference>
<dbReference type="InterPro" id="IPR027417">
    <property type="entry name" value="P-loop_NTPase"/>
</dbReference>
<evidence type="ECO:0000313" key="4">
    <source>
        <dbReference type="Proteomes" id="UP000778970"/>
    </source>
</evidence>
<organism evidence="3 4">
    <name type="scientific">Rhodovibrio salinarum</name>
    <dbReference type="NCBI Taxonomy" id="1087"/>
    <lineage>
        <taxon>Bacteria</taxon>
        <taxon>Pseudomonadati</taxon>
        <taxon>Pseudomonadota</taxon>
        <taxon>Alphaproteobacteria</taxon>
        <taxon>Rhodospirillales</taxon>
        <taxon>Rhodovibrionaceae</taxon>
        <taxon>Rhodovibrio</taxon>
    </lineage>
</organism>
<comment type="caution">
    <text evidence="3">The sequence shown here is derived from an EMBL/GenBank/DDBJ whole genome shotgun (WGS) entry which is preliminary data.</text>
</comment>
<evidence type="ECO:0000256" key="1">
    <source>
        <dbReference type="SAM" id="MobiDB-lite"/>
    </source>
</evidence>
<dbReference type="Pfam" id="PF12705">
    <property type="entry name" value="PDDEXK_1"/>
    <property type="match status" value="1"/>
</dbReference>
<dbReference type="SUPFAM" id="SSF52540">
    <property type="entry name" value="P-loop containing nucleoside triphosphate hydrolases"/>
    <property type="match status" value="1"/>
</dbReference>
<protein>
    <recommendedName>
        <fullName evidence="2">PD-(D/E)XK endonuclease-like domain-containing protein</fullName>
    </recommendedName>
</protein>
<feature type="domain" description="PD-(D/E)XK endonuclease-like" evidence="2">
    <location>
        <begin position="642"/>
        <end position="878"/>
    </location>
</feature>
<gene>
    <name evidence="3" type="ORF">CKO21_13710</name>
</gene>
<name>A0A934QJX4_9PROT</name>
<dbReference type="InterPro" id="IPR038726">
    <property type="entry name" value="PDDEXK_AddAB-type"/>
</dbReference>